<accession>A0A9E7GN29</accession>
<feature type="domain" description="Neprosin PEP catalytic" evidence="1">
    <location>
        <begin position="3"/>
        <end position="235"/>
    </location>
</feature>
<name>A0A9E7GN29_9LILI</name>
<protein>
    <recommendedName>
        <fullName evidence="1">Neprosin PEP catalytic domain-containing protein</fullName>
    </recommendedName>
</protein>
<proteinExistence type="predicted"/>
<evidence type="ECO:0000313" key="2">
    <source>
        <dbReference type="EMBL" id="URE18371.1"/>
    </source>
</evidence>
<keyword evidence="3" id="KW-1185">Reference proteome</keyword>
<organism evidence="2 3">
    <name type="scientific">Musa troglodytarum</name>
    <name type="common">fe'i banana</name>
    <dbReference type="NCBI Taxonomy" id="320322"/>
    <lineage>
        <taxon>Eukaryota</taxon>
        <taxon>Viridiplantae</taxon>
        <taxon>Streptophyta</taxon>
        <taxon>Embryophyta</taxon>
        <taxon>Tracheophyta</taxon>
        <taxon>Spermatophyta</taxon>
        <taxon>Magnoliopsida</taxon>
        <taxon>Liliopsida</taxon>
        <taxon>Zingiberales</taxon>
        <taxon>Musaceae</taxon>
        <taxon>Musa</taxon>
    </lineage>
</organism>
<dbReference type="OrthoDB" id="777472at2759"/>
<dbReference type="InterPro" id="IPR004314">
    <property type="entry name" value="Neprosin"/>
</dbReference>
<dbReference type="EMBL" id="CP097509">
    <property type="protein sequence ID" value="URE18371.1"/>
    <property type="molecule type" value="Genomic_DNA"/>
</dbReference>
<evidence type="ECO:0000259" key="1">
    <source>
        <dbReference type="PROSITE" id="PS52045"/>
    </source>
</evidence>
<dbReference type="PROSITE" id="PS52045">
    <property type="entry name" value="NEPROSIN_PEP_CD"/>
    <property type="match status" value="1"/>
</dbReference>
<evidence type="ECO:0000313" key="3">
    <source>
        <dbReference type="Proteomes" id="UP001055439"/>
    </source>
</evidence>
<gene>
    <name evidence="2" type="ORF">MUK42_11958</name>
</gene>
<dbReference type="PANTHER" id="PTHR31589:SF237">
    <property type="entry name" value="OS08G0411100 PROTEIN"/>
    <property type="match status" value="1"/>
</dbReference>
<dbReference type="PANTHER" id="PTHR31589">
    <property type="entry name" value="PROTEIN, PUTATIVE (DUF239)-RELATED-RELATED"/>
    <property type="match status" value="1"/>
</dbReference>
<dbReference type="Proteomes" id="UP001055439">
    <property type="component" value="Chromosome 7"/>
</dbReference>
<sequence>MLEQLHVQNAGVAFEVKKGPNYYGASADLDVFQLSDVSINQASMSQIILTKGERGPKNYIYTVQAGWHVSNGFFCFLSFVMLHSDGYQKTGCLNLLCHGFVQTSTRITPGQIYTLDVLSLSIYRDRFTSNWRLYNDRKPVGYWPKEIFNNMADCSQVQMVGIVYSPFDEPSPLMGNGALDGAKLANVLLLVGQGNNRKPENFVEYNDLRKNYYGAIYSVENGVLFYGGLGDWKKT</sequence>
<dbReference type="InterPro" id="IPR053168">
    <property type="entry name" value="Glutamic_endopeptidase"/>
</dbReference>
<dbReference type="AlphaFoldDB" id="A0A9E7GN29"/>
<dbReference type="Pfam" id="PF03080">
    <property type="entry name" value="Neprosin"/>
    <property type="match status" value="1"/>
</dbReference>
<reference evidence="2" key="1">
    <citation type="submission" date="2022-05" db="EMBL/GenBank/DDBJ databases">
        <title>The Musa troglodytarum L. genome provides insights into the mechanism of non-climacteric behaviour and enrichment of carotenoids.</title>
        <authorList>
            <person name="Wang J."/>
        </authorList>
    </citation>
    <scope>NUCLEOTIDE SEQUENCE</scope>
    <source>
        <tissue evidence="2">Leaf</tissue>
    </source>
</reference>